<organism evidence="1 2">
    <name type="scientific">Pseudotamlana agarivorans</name>
    <dbReference type="NCBI Taxonomy" id="481183"/>
    <lineage>
        <taxon>Bacteria</taxon>
        <taxon>Pseudomonadati</taxon>
        <taxon>Bacteroidota</taxon>
        <taxon>Flavobacteriia</taxon>
        <taxon>Flavobacteriales</taxon>
        <taxon>Flavobacteriaceae</taxon>
        <taxon>Pseudotamlana</taxon>
    </lineage>
</organism>
<dbReference type="Proteomes" id="UP001647509">
    <property type="component" value="Unassembled WGS sequence"/>
</dbReference>
<evidence type="ECO:0000313" key="1">
    <source>
        <dbReference type="EMBL" id="MBU2951200.1"/>
    </source>
</evidence>
<evidence type="ECO:0000313" key="2">
    <source>
        <dbReference type="Proteomes" id="UP001647509"/>
    </source>
</evidence>
<sequence>MKKSILLILFLALVPMQAAFAQSFEITPSYGTQFGAKLKYGYGYLQAENSGQIGVTVGLEVRPNVVGELSYYNHSTQLNIKDVDYSPNKSRLSDLNMDWIFIGANHYLSDNEFVKPFFGGGLGVVFLNPKNENRDIIDFDLHNSTRFSFLLKGGANFMLTEVIGLNIQGNLFIPVQYGGFYISNGGGGIATQSTVVFAGLSAGLVFKLGA</sequence>
<protein>
    <submittedName>
        <fullName evidence="1">Porin family protein</fullName>
    </submittedName>
</protein>
<comment type="caution">
    <text evidence="1">The sequence shown here is derived from an EMBL/GenBank/DDBJ whole genome shotgun (WGS) entry which is preliminary data.</text>
</comment>
<gene>
    <name evidence="1" type="ORF">KO493_10875</name>
</gene>
<reference evidence="1" key="1">
    <citation type="submission" date="2021-05" db="EMBL/GenBank/DDBJ databases">
        <title>Draft genomes of bacteria isolated from model marine particles.</title>
        <authorList>
            <person name="Datta M.S."/>
            <person name="Schwartzman J.A."/>
            <person name="Enke T.N."/>
            <person name="Saavedra J."/>
            <person name="Cermak N."/>
            <person name="Cordero O.X."/>
        </authorList>
    </citation>
    <scope>NUCLEOTIDE SEQUENCE</scope>
    <source>
        <strain evidence="1">I2M19</strain>
    </source>
</reference>
<name>A0ACC5UA94_9FLAO</name>
<dbReference type="EMBL" id="JAHKPD010000016">
    <property type="protein sequence ID" value="MBU2951200.1"/>
    <property type="molecule type" value="Genomic_DNA"/>
</dbReference>
<accession>A0ACC5UA94</accession>
<proteinExistence type="predicted"/>
<keyword evidence="2" id="KW-1185">Reference proteome</keyword>